<feature type="transmembrane region" description="Helical" evidence="6">
    <location>
        <begin position="255"/>
        <end position="280"/>
    </location>
</feature>
<keyword evidence="10" id="KW-1185">Reference proteome</keyword>
<dbReference type="InterPro" id="IPR035919">
    <property type="entry name" value="EAL_sf"/>
</dbReference>
<dbReference type="SUPFAM" id="SSF141868">
    <property type="entry name" value="EAL domain-like"/>
    <property type="match status" value="1"/>
</dbReference>
<dbReference type="Gene3D" id="3.20.20.450">
    <property type="entry name" value="EAL domain"/>
    <property type="match status" value="1"/>
</dbReference>
<name>A0A840SAQ7_9SPIR</name>
<dbReference type="EMBL" id="JACHFR010000004">
    <property type="protein sequence ID" value="MBB5219789.1"/>
    <property type="molecule type" value="Genomic_DNA"/>
</dbReference>
<dbReference type="CDD" id="cd01948">
    <property type="entry name" value="EAL"/>
    <property type="match status" value="1"/>
</dbReference>
<evidence type="ECO:0000256" key="2">
    <source>
        <dbReference type="ARBA" id="ARBA00022475"/>
    </source>
</evidence>
<dbReference type="PROSITE" id="PS50883">
    <property type="entry name" value="EAL"/>
    <property type="match status" value="1"/>
</dbReference>
<dbReference type="Gene3D" id="3.30.450.20">
    <property type="entry name" value="PAS domain"/>
    <property type="match status" value="1"/>
</dbReference>
<evidence type="ECO:0000256" key="1">
    <source>
        <dbReference type="ARBA" id="ARBA00004651"/>
    </source>
</evidence>
<evidence type="ECO:0000256" key="6">
    <source>
        <dbReference type="SAM" id="Phobius"/>
    </source>
</evidence>
<dbReference type="SMART" id="SM00052">
    <property type="entry name" value="EAL"/>
    <property type="match status" value="1"/>
</dbReference>
<dbReference type="SMART" id="SM00267">
    <property type="entry name" value="GGDEF"/>
    <property type="match status" value="1"/>
</dbReference>
<comment type="subcellular location">
    <subcellularLocation>
        <location evidence="1">Cell membrane</location>
        <topology evidence="1">Multi-pass membrane protein</topology>
    </subcellularLocation>
</comment>
<dbReference type="Pfam" id="PF00990">
    <property type="entry name" value="GGDEF"/>
    <property type="match status" value="1"/>
</dbReference>
<dbReference type="SUPFAM" id="SSF55073">
    <property type="entry name" value="Nucleotide cyclase"/>
    <property type="match status" value="1"/>
</dbReference>
<accession>A0A840SAQ7</accession>
<evidence type="ECO:0000256" key="5">
    <source>
        <dbReference type="ARBA" id="ARBA00023136"/>
    </source>
</evidence>
<comment type="caution">
    <text evidence="9">The sequence shown here is derived from an EMBL/GenBank/DDBJ whole genome shotgun (WGS) entry which is preliminary data.</text>
</comment>
<protein>
    <submittedName>
        <fullName evidence="9">Diguanylate cyclase (GGDEF)-like protein</fullName>
    </submittedName>
</protein>
<keyword evidence="4 6" id="KW-1133">Transmembrane helix</keyword>
<evidence type="ECO:0000259" key="8">
    <source>
        <dbReference type="PROSITE" id="PS50887"/>
    </source>
</evidence>
<dbReference type="InterPro" id="IPR033479">
    <property type="entry name" value="dCache_1"/>
</dbReference>
<reference evidence="9 10" key="1">
    <citation type="submission" date="2020-08" db="EMBL/GenBank/DDBJ databases">
        <title>Genomic Encyclopedia of Type Strains, Phase IV (KMG-IV): sequencing the most valuable type-strain genomes for metagenomic binning, comparative biology and taxonomic classification.</title>
        <authorList>
            <person name="Goeker M."/>
        </authorList>
    </citation>
    <scope>NUCLEOTIDE SEQUENCE [LARGE SCALE GENOMIC DNA]</scope>
    <source>
        <strain evidence="9 10">DSM 103679</strain>
    </source>
</reference>
<evidence type="ECO:0000256" key="4">
    <source>
        <dbReference type="ARBA" id="ARBA00022989"/>
    </source>
</evidence>
<dbReference type="InterPro" id="IPR029787">
    <property type="entry name" value="Nucleotide_cyclase"/>
</dbReference>
<dbReference type="InterPro" id="IPR001633">
    <property type="entry name" value="EAL_dom"/>
</dbReference>
<sequence length="717" mass="83861">MNKALYSAEKKYFECCSETVEGYSEALYFYLENYHTALKSIYDPLLFSTGDTARIQDWLIKNKPYMPEDFAAYFYVDEKKTGYFSNGNIVGLEGRNYVDKSNYIDSDFFVSNIMYSKLSSSPVFVIGIPYFDDNHSLKGILCAVFKIEVMQKITDAITLSEKKYVYLQDRTGRFLVHPDKSYLGEVFIPDDEHYKAISSEFISSQIQGKIETVNENDEVVNLIYNRVKLCEWILAIAFPKVELEQIYRQQNSTKVTIILISVLSLGIFVFLEMSLLNYFYKNQLVNAVYDPLTNLYSRQFFEKIADRHLKKNPRVKFMLIEADIRGFKFINQNYGEENADKMIFYLSTLLNKAVQSYKGLICRGYADHFYIMLEVHNVYKAMSMFKKKLEQLNDLIKAYEIPFFPKFGITFFRPEQKRNVSVKELIGQASFAKSTIKDNMILPYAIYNSRLLDKVNEEHYIEATMEKALENGEFFVMYQPKILLADDKIVGGEALVRWKTNDIGLLTPDKFIPLFEKNGFITKLDFYVYEQVFKFISRQLKENQPIVPISVNMSRNHNKPDKFMHDFMELFNKYNIPPEYIQVEIIERSVMDSKTLCEITDRLHEKGFSVAMDDFGSGESSLNMLTKVPVDVLKFDRYFLLSTMNEKGAVDEKSARFMSSLIELSRNLEKQTVFEGVETEEQRDFLKKIRCDQVQGYFYSKPLLENEFLEFIEKHSN</sequence>
<dbReference type="InterPro" id="IPR000160">
    <property type="entry name" value="GGDEF_dom"/>
</dbReference>
<proteinExistence type="predicted"/>
<dbReference type="AlphaFoldDB" id="A0A840SAQ7"/>
<dbReference type="PANTHER" id="PTHR33121">
    <property type="entry name" value="CYCLIC DI-GMP PHOSPHODIESTERASE PDEF"/>
    <property type="match status" value="1"/>
</dbReference>
<dbReference type="PROSITE" id="PS50887">
    <property type="entry name" value="GGDEF"/>
    <property type="match status" value="1"/>
</dbReference>
<evidence type="ECO:0000313" key="9">
    <source>
        <dbReference type="EMBL" id="MBB5219789.1"/>
    </source>
</evidence>
<dbReference type="Proteomes" id="UP000578697">
    <property type="component" value="Unassembled WGS sequence"/>
</dbReference>
<gene>
    <name evidence="9" type="ORF">HNP77_002178</name>
</gene>
<organism evidence="9 10">
    <name type="scientific">Treponema rectale</name>
    <dbReference type="NCBI Taxonomy" id="744512"/>
    <lineage>
        <taxon>Bacteria</taxon>
        <taxon>Pseudomonadati</taxon>
        <taxon>Spirochaetota</taxon>
        <taxon>Spirochaetia</taxon>
        <taxon>Spirochaetales</taxon>
        <taxon>Treponemataceae</taxon>
        <taxon>Treponema</taxon>
    </lineage>
</organism>
<evidence type="ECO:0000256" key="3">
    <source>
        <dbReference type="ARBA" id="ARBA00022692"/>
    </source>
</evidence>
<evidence type="ECO:0000259" key="7">
    <source>
        <dbReference type="PROSITE" id="PS50883"/>
    </source>
</evidence>
<dbReference type="Gene3D" id="3.30.70.270">
    <property type="match status" value="1"/>
</dbReference>
<dbReference type="CDD" id="cd12912">
    <property type="entry name" value="PDC2_MCP_like"/>
    <property type="match status" value="1"/>
</dbReference>
<dbReference type="NCBIfam" id="TIGR00254">
    <property type="entry name" value="GGDEF"/>
    <property type="match status" value="1"/>
</dbReference>
<dbReference type="Pfam" id="PF02743">
    <property type="entry name" value="dCache_1"/>
    <property type="match status" value="1"/>
</dbReference>
<feature type="domain" description="GGDEF" evidence="8">
    <location>
        <begin position="315"/>
        <end position="449"/>
    </location>
</feature>
<keyword evidence="5 6" id="KW-0472">Membrane</keyword>
<evidence type="ECO:0000313" key="10">
    <source>
        <dbReference type="Proteomes" id="UP000578697"/>
    </source>
</evidence>
<feature type="domain" description="EAL" evidence="7">
    <location>
        <begin position="458"/>
        <end position="716"/>
    </location>
</feature>
<keyword evidence="2" id="KW-1003">Cell membrane</keyword>
<dbReference type="GO" id="GO:0005886">
    <property type="term" value="C:plasma membrane"/>
    <property type="evidence" value="ECO:0007669"/>
    <property type="project" value="UniProtKB-SubCell"/>
</dbReference>
<keyword evidence="3 6" id="KW-0812">Transmembrane</keyword>
<dbReference type="GO" id="GO:0071111">
    <property type="term" value="F:cyclic-guanylate-specific phosphodiesterase activity"/>
    <property type="evidence" value="ECO:0007669"/>
    <property type="project" value="InterPro"/>
</dbReference>
<dbReference type="RefSeq" id="WP_184653264.1">
    <property type="nucleotide sequence ID" value="NZ_JACHFR010000004.1"/>
</dbReference>
<dbReference type="Pfam" id="PF00563">
    <property type="entry name" value="EAL"/>
    <property type="match status" value="1"/>
</dbReference>
<dbReference type="InterPro" id="IPR043128">
    <property type="entry name" value="Rev_trsase/Diguanyl_cyclase"/>
</dbReference>
<dbReference type="PANTHER" id="PTHR33121:SF70">
    <property type="entry name" value="SIGNALING PROTEIN YKOW"/>
    <property type="match status" value="1"/>
</dbReference>
<dbReference type="InterPro" id="IPR050706">
    <property type="entry name" value="Cyclic-di-GMP_PDE-like"/>
</dbReference>